<comment type="caution">
    <text evidence="2">The sequence shown here is derived from an EMBL/GenBank/DDBJ whole genome shotgun (WGS) entry which is preliminary data.</text>
</comment>
<accession>A0A437MPI7</accession>
<keyword evidence="3" id="KW-1185">Reference proteome</keyword>
<evidence type="ECO:0000313" key="2">
    <source>
        <dbReference type="EMBL" id="RVT99553.1"/>
    </source>
</evidence>
<feature type="signal peptide" evidence="1">
    <location>
        <begin position="1"/>
        <end position="19"/>
    </location>
</feature>
<evidence type="ECO:0000313" key="3">
    <source>
        <dbReference type="Proteomes" id="UP000282957"/>
    </source>
</evidence>
<dbReference type="EMBL" id="SACL01000001">
    <property type="protein sequence ID" value="RVT99553.1"/>
    <property type="molecule type" value="Genomic_DNA"/>
</dbReference>
<proteinExistence type="predicted"/>
<dbReference type="RefSeq" id="WP_127786447.1">
    <property type="nucleotide sequence ID" value="NZ_SACL01000001.1"/>
</dbReference>
<dbReference type="OrthoDB" id="9920513at2"/>
<sequence length="155" mass="16713">MKHILILAALLLTTGTARAAEEPFGQNIGPWRFTQQDQPRNVVLCRAYLGDNRILRWTSGAVAVSVPANGIPPATYRETFFSAAGESEPVNATANAQRLTLNLDEGSLAHVVRGRGFQWRLLVNGSPRSGTIGFDQNVGAAVARLRECSRANGGR</sequence>
<reference evidence="2 3" key="1">
    <citation type="submission" date="2019-01" db="EMBL/GenBank/DDBJ databases">
        <authorList>
            <person name="Chen W.-M."/>
        </authorList>
    </citation>
    <scope>NUCLEOTIDE SEQUENCE [LARGE SCALE GENOMIC DNA]</scope>
    <source>
        <strain evidence="2 3">CCP-6</strain>
    </source>
</reference>
<keyword evidence="1" id="KW-0732">Signal</keyword>
<dbReference type="AlphaFoldDB" id="A0A437MPI7"/>
<evidence type="ECO:0008006" key="4">
    <source>
        <dbReference type="Google" id="ProtNLM"/>
    </source>
</evidence>
<organism evidence="2 3">
    <name type="scientific">Rhodovarius crocodyli</name>
    <dbReference type="NCBI Taxonomy" id="1979269"/>
    <lineage>
        <taxon>Bacteria</taxon>
        <taxon>Pseudomonadati</taxon>
        <taxon>Pseudomonadota</taxon>
        <taxon>Alphaproteobacteria</taxon>
        <taxon>Acetobacterales</taxon>
        <taxon>Roseomonadaceae</taxon>
        <taxon>Rhodovarius</taxon>
    </lineage>
</organism>
<protein>
    <recommendedName>
        <fullName evidence="4">Invasion associated locus B family protein</fullName>
    </recommendedName>
</protein>
<name>A0A437MPI7_9PROT</name>
<dbReference type="Proteomes" id="UP000282957">
    <property type="component" value="Unassembled WGS sequence"/>
</dbReference>
<feature type="chain" id="PRO_5019064197" description="Invasion associated locus B family protein" evidence="1">
    <location>
        <begin position="20"/>
        <end position="155"/>
    </location>
</feature>
<evidence type="ECO:0000256" key="1">
    <source>
        <dbReference type="SAM" id="SignalP"/>
    </source>
</evidence>
<gene>
    <name evidence="2" type="ORF">EOD42_05575</name>
</gene>